<organism evidence="1 2">
    <name type="scientific">Vibrio coralliirubri</name>
    <dbReference type="NCBI Taxonomy" id="1516159"/>
    <lineage>
        <taxon>Bacteria</taxon>
        <taxon>Pseudomonadati</taxon>
        <taxon>Pseudomonadota</taxon>
        <taxon>Gammaproteobacteria</taxon>
        <taxon>Vibrionales</taxon>
        <taxon>Vibrionaceae</taxon>
        <taxon>Vibrio</taxon>
    </lineage>
</organism>
<proteinExistence type="predicted"/>
<accession>A0AA86WT86</accession>
<dbReference type="EMBL" id="CCKJ01000033">
    <property type="protein sequence ID" value="CDT70225.1"/>
    <property type="molecule type" value="Genomic_DNA"/>
</dbReference>
<gene>
    <name evidence="1" type="ORF">VCR31J2_1280336</name>
</gene>
<protein>
    <submittedName>
        <fullName evidence="1">Uncharacterized protein</fullName>
    </submittedName>
</protein>
<reference evidence="1 2" key="1">
    <citation type="submission" date="2014-06" db="EMBL/GenBank/DDBJ databases">
        <authorList>
            <person name="Le Roux F."/>
        </authorList>
    </citation>
    <scope>NUCLEOTIDE SEQUENCE [LARGE SCALE GENOMIC DNA]</scope>
    <source>
        <strain evidence="1 2">J2-31</strain>
    </source>
</reference>
<evidence type="ECO:0000313" key="1">
    <source>
        <dbReference type="EMBL" id="CDT70225.1"/>
    </source>
</evidence>
<name>A0AA86WT86_9VIBR</name>
<dbReference type="Proteomes" id="UP000041625">
    <property type="component" value="Unassembled WGS sequence"/>
</dbReference>
<evidence type="ECO:0000313" key="2">
    <source>
        <dbReference type="Proteomes" id="UP000041625"/>
    </source>
</evidence>
<keyword evidence="2" id="KW-1185">Reference proteome</keyword>
<dbReference type="RefSeq" id="WP_228012653.1">
    <property type="nucleotide sequence ID" value="NZ_CCJZ01000013.1"/>
</dbReference>
<sequence>MSTIWELDMGYLESLGKELRGYIKDDEVTVLPQLRTQYLAELNAVIEKMVSSSAKTDQMEALVKVCQHIATTVNTSRYHRLSQCIERIHSLVNKLRHQQNADSQPLNADALFLLAQNHGIAISRHDLNDGKASSVSFAYQQGYLSISEAFDALSALFKHQRHSQLASTLNSPAYLSQCA</sequence>
<comment type="caution">
    <text evidence="1">The sequence shown here is derived from an EMBL/GenBank/DDBJ whole genome shotgun (WGS) entry which is preliminary data.</text>
</comment>
<dbReference type="AlphaFoldDB" id="A0AA86WT86"/>